<dbReference type="KEGG" id="ovi:T265_01467"/>
<proteinExistence type="predicted"/>
<dbReference type="CTD" id="20315655"/>
<reference evidence="1 2" key="1">
    <citation type="submission" date="2013-11" db="EMBL/GenBank/DDBJ databases">
        <title>Opisthorchis viverrini - life in the bile duct.</title>
        <authorList>
            <person name="Young N.D."/>
            <person name="Nagarajan N."/>
            <person name="Lin S.J."/>
            <person name="Korhonen P.K."/>
            <person name="Jex A.R."/>
            <person name="Hall R.S."/>
            <person name="Safavi-Hemami H."/>
            <person name="Kaewkong W."/>
            <person name="Bertrand D."/>
            <person name="Gao S."/>
            <person name="Seet Q."/>
            <person name="Wongkham S."/>
            <person name="Teh B.T."/>
            <person name="Wongkham C."/>
            <person name="Intapan P.M."/>
            <person name="Maleewong W."/>
            <person name="Yang X."/>
            <person name="Hu M."/>
            <person name="Wang Z."/>
            <person name="Hofmann A."/>
            <person name="Sternberg P.W."/>
            <person name="Tan P."/>
            <person name="Wang J."/>
            <person name="Gasser R.B."/>
        </authorList>
    </citation>
    <scope>NUCLEOTIDE SEQUENCE [LARGE SCALE GENOMIC DNA]</scope>
</reference>
<gene>
    <name evidence="1" type="ORF">T265_01467</name>
</gene>
<name>A0A074ZY75_OPIVI</name>
<dbReference type="EMBL" id="KL596634">
    <property type="protein sequence ID" value="KER32408.1"/>
    <property type="molecule type" value="Genomic_DNA"/>
</dbReference>
<protein>
    <submittedName>
        <fullName evidence="1">Uncharacterized protein</fullName>
    </submittedName>
</protein>
<evidence type="ECO:0000313" key="2">
    <source>
        <dbReference type="Proteomes" id="UP000054324"/>
    </source>
</evidence>
<dbReference type="Proteomes" id="UP000054324">
    <property type="component" value="Unassembled WGS sequence"/>
</dbReference>
<organism evidence="1 2">
    <name type="scientific">Opisthorchis viverrini</name>
    <name type="common">Southeast Asian liver fluke</name>
    <dbReference type="NCBI Taxonomy" id="6198"/>
    <lineage>
        <taxon>Eukaryota</taxon>
        <taxon>Metazoa</taxon>
        <taxon>Spiralia</taxon>
        <taxon>Lophotrochozoa</taxon>
        <taxon>Platyhelminthes</taxon>
        <taxon>Trematoda</taxon>
        <taxon>Digenea</taxon>
        <taxon>Opisthorchiida</taxon>
        <taxon>Opisthorchiata</taxon>
        <taxon>Opisthorchiidae</taxon>
        <taxon>Opisthorchis</taxon>
    </lineage>
</organism>
<dbReference type="GeneID" id="20315655"/>
<dbReference type="AlphaFoldDB" id="A0A074ZY75"/>
<evidence type="ECO:0000313" key="1">
    <source>
        <dbReference type="EMBL" id="KER32408.1"/>
    </source>
</evidence>
<accession>A0A074ZY75</accession>
<sequence length="174" mass="19591">MLKPELLALSMDDIFTLTRSPGAAYTMGLSLIRKTNVQQSYPRMLYGLPPTSICLFYFCECKPIPIRHNIPDTYGLTGEPFDESLSTYTSVVQTQPETLIYEQKLSQPTEPALFRLLSFPPLLQIFNLLDCSSTCLSNHIREKKGKKTVGIFIRSEDLPSSRGQVFNLAIPPVK</sequence>
<keyword evidence="2" id="KW-1185">Reference proteome</keyword>
<dbReference type="RefSeq" id="XP_009163772.1">
    <property type="nucleotide sequence ID" value="XM_009165508.1"/>
</dbReference>